<evidence type="ECO:0000256" key="9">
    <source>
        <dbReference type="ARBA" id="ARBA00023242"/>
    </source>
</evidence>
<dbReference type="PROSITE" id="PS51476">
    <property type="entry name" value="PROTEASOME_BETA_2"/>
    <property type="match status" value="1"/>
</dbReference>
<evidence type="ECO:0000256" key="4">
    <source>
        <dbReference type="ARBA" id="ARBA00022490"/>
    </source>
</evidence>
<keyword evidence="9" id="KW-0539">Nucleus</keyword>
<dbReference type="OrthoDB" id="429533at2759"/>
<dbReference type="Proteomes" id="UP000605970">
    <property type="component" value="Unassembled WGS sequence"/>
</dbReference>
<dbReference type="SUPFAM" id="SSF56235">
    <property type="entry name" value="N-terminal nucleophile aminohydrolases (Ntn hydrolases)"/>
    <property type="match status" value="1"/>
</dbReference>
<keyword evidence="8" id="KW-0647">Proteasome</keyword>
<dbReference type="InterPro" id="IPR001353">
    <property type="entry name" value="Proteasome_sua/b"/>
</dbReference>
<feature type="active site" description="Nucleophile" evidence="11">
    <location>
        <position position="53"/>
    </location>
</feature>
<evidence type="ECO:0000256" key="7">
    <source>
        <dbReference type="ARBA" id="ARBA00022801"/>
    </source>
</evidence>
<proteinExistence type="predicted"/>
<evidence type="ECO:0000256" key="5">
    <source>
        <dbReference type="ARBA" id="ARBA00022670"/>
    </source>
</evidence>
<dbReference type="GO" id="GO:0005839">
    <property type="term" value="C:proteasome core complex"/>
    <property type="evidence" value="ECO:0007669"/>
    <property type="project" value="InterPro"/>
</dbReference>
<evidence type="ECO:0000256" key="6">
    <source>
        <dbReference type="ARBA" id="ARBA00022698"/>
    </source>
</evidence>
<keyword evidence="13" id="KW-1185">Reference proteome</keyword>
<comment type="catalytic activity">
    <reaction evidence="1">
        <text>Cleavage of peptide bonds with very broad specificity.</text>
        <dbReference type="EC" id="3.4.25.1"/>
    </reaction>
</comment>
<dbReference type="InterPro" id="IPR000243">
    <property type="entry name" value="Pept_T1A_subB"/>
</dbReference>
<name>A0A8S9ZI21_9BILA</name>
<dbReference type="GO" id="GO:0004298">
    <property type="term" value="F:threonine-type endopeptidase activity"/>
    <property type="evidence" value="ECO:0007669"/>
    <property type="project" value="UniProtKB-KW"/>
</dbReference>
<evidence type="ECO:0000313" key="12">
    <source>
        <dbReference type="EMBL" id="KAF7632882.1"/>
    </source>
</evidence>
<dbReference type="EMBL" id="JABEBT010000091">
    <property type="protein sequence ID" value="KAF7632882.1"/>
    <property type="molecule type" value="Genomic_DNA"/>
</dbReference>
<dbReference type="EC" id="3.4.25.1" evidence="3"/>
<keyword evidence="7" id="KW-0378">Hydrolase</keyword>
<keyword evidence="5" id="KW-0645">Protease</keyword>
<comment type="caution">
    <text evidence="12">The sequence shown here is derived from an EMBL/GenBank/DDBJ whole genome shotgun (WGS) entry which is preliminary data.</text>
</comment>
<keyword evidence="4" id="KW-0963">Cytoplasm</keyword>
<evidence type="ECO:0000256" key="3">
    <source>
        <dbReference type="ARBA" id="ARBA00012039"/>
    </source>
</evidence>
<comment type="subcellular location">
    <subcellularLocation>
        <location evidence="2">Nucleus</location>
    </subcellularLocation>
</comment>
<dbReference type="Gene3D" id="3.60.20.10">
    <property type="entry name" value="Glutamine Phosphoribosylpyrophosphate, subunit 1, domain 1"/>
    <property type="match status" value="1"/>
</dbReference>
<comment type="subunit">
    <text evidence="10">The 26S proteasome consists of a 20S proteasome core and two 19S regulatory subunits. The 20S proteasome core is composed of 28 subunits that are arranged in four stacked rings, resulting in a barrel-shaped structure. The two end rings are each formed by seven alpha subunits, and the two central rings are each formed by seven beta subunits. The catalytic chamber with the active sites is on the inside of the barrel.</text>
</comment>
<evidence type="ECO:0000256" key="8">
    <source>
        <dbReference type="ARBA" id="ARBA00022942"/>
    </source>
</evidence>
<dbReference type="GO" id="GO:0005634">
    <property type="term" value="C:nucleus"/>
    <property type="evidence" value="ECO:0007669"/>
    <property type="project" value="UniProtKB-SubCell"/>
</dbReference>
<gene>
    <name evidence="12" type="ORF">Mgra_00007741</name>
</gene>
<sequence length="301" mass="33141">MYPSVTLSEELLNTPLNGVAFDFSAVERNLAFNELANKNGDKECKPKLLSTGTTTVACVFKDGVIVGADTRSTMGNIIANKDEVKIHRLTDSIYAAGSGCSADLHKVTEMMEAELELFELNNEDRKTRVIMAGRRLRQYLFQYQGHVSAYFLVCGVDATGAHLYEISATGSGFLKPFSADGSGSLCAMAELENGFKPDMTETECRELVIKGLEAGMHGDEKSGNHYKIVTFTKEGKKSEGPFTPSFSKRYELEGKYIFEPGMTTVLKTKILKESEMDFDTCGFKDIKSDERGELSATPMET</sequence>
<dbReference type="PANTHER" id="PTHR32194:SF4">
    <property type="entry name" value="PROTEASOME SUBUNIT BETA TYPE-7"/>
    <property type="match status" value="1"/>
</dbReference>
<dbReference type="InterPro" id="IPR023333">
    <property type="entry name" value="Proteasome_suB-type"/>
</dbReference>
<evidence type="ECO:0000256" key="2">
    <source>
        <dbReference type="ARBA" id="ARBA00004123"/>
    </source>
</evidence>
<dbReference type="Pfam" id="PF00227">
    <property type="entry name" value="Proteasome"/>
    <property type="match status" value="1"/>
</dbReference>
<evidence type="ECO:0000256" key="1">
    <source>
        <dbReference type="ARBA" id="ARBA00001198"/>
    </source>
</evidence>
<evidence type="ECO:0000313" key="13">
    <source>
        <dbReference type="Proteomes" id="UP000605970"/>
    </source>
</evidence>
<dbReference type="GO" id="GO:0051603">
    <property type="term" value="P:proteolysis involved in protein catabolic process"/>
    <property type="evidence" value="ECO:0007669"/>
    <property type="project" value="InterPro"/>
</dbReference>
<organism evidence="12 13">
    <name type="scientific">Meloidogyne graminicola</name>
    <dbReference type="NCBI Taxonomy" id="189291"/>
    <lineage>
        <taxon>Eukaryota</taxon>
        <taxon>Metazoa</taxon>
        <taxon>Ecdysozoa</taxon>
        <taxon>Nematoda</taxon>
        <taxon>Chromadorea</taxon>
        <taxon>Rhabditida</taxon>
        <taxon>Tylenchina</taxon>
        <taxon>Tylenchomorpha</taxon>
        <taxon>Tylenchoidea</taxon>
        <taxon>Meloidogynidae</taxon>
        <taxon>Meloidogyninae</taxon>
        <taxon>Meloidogyne</taxon>
    </lineage>
</organism>
<evidence type="ECO:0000256" key="10">
    <source>
        <dbReference type="ARBA" id="ARBA00026071"/>
    </source>
</evidence>
<dbReference type="GO" id="GO:0005737">
    <property type="term" value="C:cytoplasm"/>
    <property type="evidence" value="ECO:0007669"/>
    <property type="project" value="TreeGrafter"/>
</dbReference>
<dbReference type="PANTHER" id="PTHR32194">
    <property type="entry name" value="METALLOPROTEASE TLDD"/>
    <property type="match status" value="1"/>
</dbReference>
<reference evidence="12" key="1">
    <citation type="journal article" date="2020" name="Ecol. Evol.">
        <title>Genome structure and content of the rice root-knot nematode (Meloidogyne graminicola).</title>
        <authorList>
            <person name="Phan N.T."/>
            <person name="Danchin E.G.J."/>
            <person name="Klopp C."/>
            <person name="Perfus-Barbeoch L."/>
            <person name="Kozlowski D.K."/>
            <person name="Koutsovoulos G.D."/>
            <person name="Lopez-Roques C."/>
            <person name="Bouchez O."/>
            <person name="Zahm M."/>
            <person name="Besnard G."/>
            <person name="Bellafiore S."/>
        </authorList>
    </citation>
    <scope>NUCLEOTIDE SEQUENCE</scope>
    <source>
        <strain evidence="12">VN-18</strain>
    </source>
</reference>
<dbReference type="AlphaFoldDB" id="A0A8S9ZI21"/>
<keyword evidence="6" id="KW-0888">Threonine protease</keyword>
<evidence type="ECO:0000256" key="11">
    <source>
        <dbReference type="PIRSR" id="PIRSR600243-1"/>
    </source>
</evidence>
<dbReference type="PRINTS" id="PR00141">
    <property type="entry name" value="PROTEASOME"/>
</dbReference>
<accession>A0A8S9ZI21</accession>
<dbReference type="InterPro" id="IPR029055">
    <property type="entry name" value="Ntn_hydrolases_N"/>
</dbReference>
<protein>
    <recommendedName>
        <fullName evidence="3">proteasome endopeptidase complex</fullName>
        <ecNumber evidence="3">3.4.25.1</ecNumber>
    </recommendedName>
</protein>